<dbReference type="GO" id="GO:0016791">
    <property type="term" value="F:phosphatase activity"/>
    <property type="evidence" value="ECO:0007669"/>
    <property type="project" value="TreeGrafter"/>
</dbReference>
<dbReference type="InterPro" id="IPR013078">
    <property type="entry name" value="His_Pase_superF_clade-1"/>
</dbReference>
<name>A0A1T4MJ93_9FIRM</name>
<reference evidence="4" key="1">
    <citation type="submission" date="2017-02" db="EMBL/GenBank/DDBJ databases">
        <authorList>
            <person name="Varghese N."/>
            <person name="Submissions S."/>
        </authorList>
    </citation>
    <scope>NUCLEOTIDE SEQUENCE [LARGE SCALE GENOMIC DNA]</scope>
    <source>
        <strain evidence="4">DSM 16521</strain>
    </source>
</reference>
<dbReference type="SMART" id="SM00855">
    <property type="entry name" value="PGAM"/>
    <property type="match status" value="1"/>
</dbReference>
<evidence type="ECO:0000313" key="4">
    <source>
        <dbReference type="Proteomes" id="UP000189933"/>
    </source>
</evidence>
<gene>
    <name evidence="3" type="ORF">SAMN02745885_00593</name>
</gene>
<dbReference type="Gene3D" id="3.40.50.1240">
    <property type="entry name" value="Phosphoglycerate mutase-like"/>
    <property type="match status" value="1"/>
</dbReference>
<dbReference type="PROSITE" id="PS00175">
    <property type="entry name" value="PG_MUTASE"/>
    <property type="match status" value="1"/>
</dbReference>
<dbReference type="AlphaFoldDB" id="A0A1T4MJ93"/>
<evidence type="ECO:0000256" key="2">
    <source>
        <dbReference type="PIRSR" id="PIRSR613078-2"/>
    </source>
</evidence>
<dbReference type="Pfam" id="PF00300">
    <property type="entry name" value="His_Phos_1"/>
    <property type="match status" value="1"/>
</dbReference>
<dbReference type="EMBL" id="FUXM01000004">
    <property type="protein sequence ID" value="SJZ66834.1"/>
    <property type="molecule type" value="Genomic_DNA"/>
</dbReference>
<dbReference type="Proteomes" id="UP000189933">
    <property type="component" value="Unassembled WGS sequence"/>
</dbReference>
<dbReference type="InterPro" id="IPR001345">
    <property type="entry name" value="PG/BPGM_mutase_AS"/>
</dbReference>
<feature type="binding site" evidence="2">
    <location>
        <begin position="8"/>
        <end position="15"/>
    </location>
    <ligand>
        <name>substrate</name>
    </ligand>
</feature>
<feature type="active site" description="Proton donor/acceptor" evidence="1">
    <location>
        <position position="82"/>
    </location>
</feature>
<dbReference type="RefSeq" id="WP_078664722.1">
    <property type="nucleotide sequence ID" value="NZ_FUXM01000004.1"/>
</dbReference>
<proteinExistence type="predicted"/>
<accession>A0A1T4MJ93</accession>
<dbReference type="InterPro" id="IPR050275">
    <property type="entry name" value="PGM_Phosphatase"/>
</dbReference>
<dbReference type="InterPro" id="IPR029033">
    <property type="entry name" value="His_PPase_superfam"/>
</dbReference>
<organism evidence="3 4">
    <name type="scientific">Carboxydocella sporoproducens DSM 16521</name>
    <dbReference type="NCBI Taxonomy" id="1121270"/>
    <lineage>
        <taxon>Bacteria</taxon>
        <taxon>Bacillati</taxon>
        <taxon>Bacillota</taxon>
        <taxon>Clostridia</taxon>
        <taxon>Eubacteriales</taxon>
        <taxon>Clostridiales Family XVI. Incertae Sedis</taxon>
        <taxon>Carboxydocella</taxon>
    </lineage>
</organism>
<evidence type="ECO:0000256" key="1">
    <source>
        <dbReference type="PIRSR" id="PIRSR613078-1"/>
    </source>
</evidence>
<dbReference type="PANTHER" id="PTHR48100">
    <property type="entry name" value="BROAD-SPECIFICITY PHOSPHATASE YOR283W-RELATED"/>
    <property type="match status" value="1"/>
</dbReference>
<sequence>MTRIILARHGETNWNREGRYQGQLDTELSPLGWQQAERLAEALAKLPITAVYSSPLSRAYETAKKAAEKHQLPVEIVEGLTEIHHGCWQGLYAHEVKEQYGVELEIWQSAPHQITMPGGGECLKQVQDRAVAALEMIAKRHPGETVLVLSHDATIRAFFCYALGMDLANFWLFRQDNTCINVVEYLPDGRWRLSKLNDTCHLGSLIWDVDQKAL</sequence>
<evidence type="ECO:0000313" key="3">
    <source>
        <dbReference type="EMBL" id="SJZ66834.1"/>
    </source>
</evidence>
<dbReference type="CDD" id="cd07067">
    <property type="entry name" value="HP_PGM_like"/>
    <property type="match status" value="1"/>
</dbReference>
<feature type="active site" description="Tele-phosphohistidine intermediate" evidence="1">
    <location>
        <position position="9"/>
    </location>
</feature>
<dbReference type="SUPFAM" id="SSF53254">
    <property type="entry name" value="Phosphoglycerate mutase-like"/>
    <property type="match status" value="1"/>
</dbReference>
<feature type="binding site" evidence="2">
    <location>
        <position position="58"/>
    </location>
    <ligand>
        <name>substrate</name>
    </ligand>
</feature>
<keyword evidence="4" id="KW-1185">Reference proteome</keyword>
<dbReference type="OrthoDB" id="9781415at2"/>
<protein>
    <submittedName>
        <fullName evidence="3">Probable phosphoglycerate mutase</fullName>
    </submittedName>
</protein>